<dbReference type="AlphaFoldDB" id="A0A0A2X7F2"/>
<evidence type="ECO:0000256" key="3">
    <source>
        <dbReference type="ARBA" id="ARBA00022833"/>
    </source>
</evidence>
<accession>A0A0A2X7F2</accession>
<comment type="caution">
    <text evidence="8">The sequence shown here is derived from an EMBL/GenBank/DDBJ whole genome shotgun (WGS) entry which is preliminary data.</text>
</comment>
<evidence type="ECO:0000256" key="1">
    <source>
        <dbReference type="ARBA" id="ARBA00007957"/>
    </source>
</evidence>
<keyword evidence="9" id="KW-1185">Reference proteome</keyword>
<dbReference type="Proteomes" id="UP000030364">
    <property type="component" value="Unassembled WGS sequence"/>
</dbReference>
<keyword evidence="7" id="KW-0408">Iron</keyword>
<evidence type="ECO:0000256" key="5">
    <source>
        <dbReference type="ARBA" id="ARBA00023125"/>
    </source>
</evidence>
<keyword evidence="6" id="KW-0804">Transcription</keyword>
<dbReference type="CDD" id="cd07153">
    <property type="entry name" value="Fur_like"/>
    <property type="match status" value="1"/>
</dbReference>
<evidence type="ECO:0000256" key="2">
    <source>
        <dbReference type="ARBA" id="ARBA00022491"/>
    </source>
</evidence>
<dbReference type="InterPro" id="IPR043135">
    <property type="entry name" value="Fur_C"/>
</dbReference>
<dbReference type="STRING" id="276.THFILI_04675"/>
<protein>
    <submittedName>
        <fullName evidence="8">Fur family transcriptional regulator</fullName>
    </submittedName>
</protein>
<dbReference type="Gene3D" id="1.10.10.10">
    <property type="entry name" value="Winged helix-like DNA-binding domain superfamily/Winged helix DNA-binding domain"/>
    <property type="match status" value="1"/>
</dbReference>
<dbReference type="PANTHER" id="PTHR33202">
    <property type="entry name" value="ZINC UPTAKE REGULATION PROTEIN"/>
    <property type="match status" value="1"/>
</dbReference>
<comment type="cofactor">
    <cofactor evidence="7">
        <name>Mn(2+)</name>
        <dbReference type="ChEBI" id="CHEBI:29035"/>
    </cofactor>
    <cofactor evidence="7">
        <name>Fe(2+)</name>
        <dbReference type="ChEBI" id="CHEBI:29033"/>
    </cofactor>
    <text evidence="7">Binds 1 Mn(2+) or Fe(2+) ion per subunit.</text>
</comment>
<keyword evidence="7" id="KW-0479">Metal-binding</keyword>
<name>A0A0A2X7F2_THEFI</name>
<keyword evidence="4" id="KW-0805">Transcription regulation</keyword>
<dbReference type="GO" id="GO:0008270">
    <property type="term" value="F:zinc ion binding"/>
    <property type="evidence" value="ECO:0007669"/>
    <property type="project" value="TreeGrafter"/>
</dbReference>
<dbReference type="InterPro" id="IPR036390">
    <property type="entry name" value="WH_DNA-bd_sf"/>
</dbReference>
<comment type="similarity">
    <text evidence="1">Belongs to the Fur family.</text>
</comment>
<evidence type="ECO:0000313" key="8">
    <source>
        <dbReference type="EMBL" id="KGQ21134.2"/>
    </source>
</evidence>
<dbReference type="GO" id="GO:1900376">
    <property type="term" value="P:regulation of secondary metabolite biosynthetic process"/>
    <property type="evidence" value="ECO:0007669"/>
    <property type="project" value="TreeGrafter"/>
</dbReference>
<dbReference type="RefSeq" id="WP_038066836.1">
    <property type="nucleotide sequence ID" value="NZ_JPSL02000038.1"/>
</dbReference>
<dbReference type="GO" id="GO:0045892">
    <property type="term" value="P:negative regulation of DNA-templated transcription"/>
    <property type="evidence" value="ECO:0007669"/>
    <property type="project" value="TreeGrafter"/>
</dbReference>
<sequence length="145" mass="16812">MARTKEKESYRSRLRGVGLRHTMPRERILAYLDRKNVHPTAEELYQGLKRRGFSIGLSTIYLNLHVLREHGLIYEFKDPKGETRFDGWTEPHAHLADLETGKVVDVPLKDLGLDREAFLQEMAAKTGWDLKDFRLELRGTPPAKE</sequence>
<evidence type="ECO:0000256" key="7">
    <source>
        <dbReference type="PIRSR" id="PIRSR602481-2"/>
    </source>
</evidence>
<dbReference type="SUPFAM" id="SSF46785">
    <property type="entry name" value="Winged helix' DNA-binding domain"/>
    <property type="match status" value="1"/>
</dbReference>
<dbReference type="OrthoDB" id="8659436at2"/>
<keyword evidence="5" id="KW-0238">DNA-binding</keyword>
<keyword evidence="2" id="KW-0678">Repressor</keyword>
<evidence type="ECO:0000256" key="6">
    <source>
        <dbReference type="ARBA" id="ARBA00023163"/>
    </source>
</evidence>
<organism evidence="8 9">
    <name type="scientific">Thermus filiformis</name>
    <dbReference type="NCBI Taxonomy" id="276"/>
    <lineage>
        <taxon>Bacteria</taxon>
        <taxon>Thermotogati</taxon>
        <taxon>Deinococcota</taxon>
        <taxon>Deinococci</taxon>
        <taxon>Thermales</taxon>
        <taxon>Thermaceae</taxon>
        <taxon>Thermus</taxon>
    </lineage>
</organism>
<dbReference type="Pfam" id="PF01475">
    <property type="entry name" value="FUR"/>
    <property type="match status" value="1"/>
</dbReference>
<dbReference type="GO" id="GO:0000976">
    <property type="term" value="F:transcription cis-regulatory region binding"/>
    <property type="evidence" value="ECO:0007669"/>
    <property type="project" value="TreeGrafter"/>
</dbReference>
<gene>
    <name evidence="8" type="ORF">THFILI_04675</name>
</gene>
<dbReference type="GO" id="GO:0003700">
    <property type="term" value="F:DNA-binding transcription factor activity"/>
    <property type="evidence" value="ECO:0007669"/>
    <property type="project" value="InterPro"/>
</dbReference>
<dbReference type="InterPro" id="IPR036388">
    <property type="entry name" value="WH-like_DNA-bd_sf"/>
</dbReference>
<dbReference type="EMBL" id="JPSL02000038">
    <property type="protein sequence ID" value="KGQ21134.2"/>
    <property type="molecule type" value="Genomic_DNA"/>
</dbReference>
<proteinExistence type="inferred from homology"/>
<reference evidence="8 9" key="1">
    <citation type="journal article" date="2015" name="Genome Announc.">
        <title>Draft Genome Sequence of the Thermophile Thermus filiformis ATCC 43280, Producer of Carotenoid-(Di)glucoside-Branched Fatty Acid (Di)esters and Source of Hyperthermostable Enzymes of Biotechnological Interest.</title>
        <authorList>
            <person name="Mandelli F."/>
            <person name="Oliveira Ramires B."/>
            <person name="Couger M.B."/>
            <person name="Paixao D.A."/>
            <person name="Camilo C.M."/>
            <person name="Polikarpov I."/>
            <person name="Prade R."/>
            <person name="Riano-Pachon D.M."/>
            <person name="Squina F.M."/>
        </authorList>
    </citation>
    <scope>NUCLEOTIDE SEQUENCE [LARGE SCALE GENOMIC DNA]</scope>
    <source>
        <strain evidence="8 9">ATCC 43280</strain>
    </source>
</reference>
<dbReference type="Gene3D" id="3.30.1490.190">
    <property type="match status" value="1"/>
</dbReference>
<dbReference type="PANTHER" id="PTHR33202:SF7">
    <property type="entry name" value="FERRIC UPTAKE REGULATION PROTEIN"/>
    <property type="match status" value="1"/>
</dbReference>
<evidence type="ECO:0000256" key="4">
    <source>
        <dbReference type="ARBA" id="ARBA00023015"/>
    </source>
</evidence>
<evidence type="ECO:0000313" key="9">
    <source>
        <dbReference type="Proteomes" id="UP000030364"/>
    </source>
</evidence>
<feature type="binding site" evidence="7">
    <location>
        <position position="116"/>
    </location>
    <ligand>
        <name>Fe cation</name>
        <dbReference type="ChEBI" id="CHEBI:24875"/>
    </ligand>
</feature>
<dbReference type="InterPro" id="IPR002481">
    <property type="entry name" value="FUR"/>
</dbReference>
<keyword evidence="3" id="KW-0862">Zinc</keyword>